<name>A0ABV6KE49_9BACI</name>
<reference evidence="7 8" key="1">
    <citation type="submission" date="2024-09" db="EMBL/GenBank/DDBJ databases">
        <authorList>
            <person name="Sun Q."/>
            <person name="Mori K."/>
        </authorList>
    </citation>
    <scope>NUCLEOTIDE SEQUENCE [LARGE SCALE GENOMIC DNA]</scope>
    <source>
        <strain evidence="7 8">NCAIM B.02610</strain>
    </source>
</reference>
<protein>
    <submittedName>
        <fullName evidence="7">Type II secretion system F family protein</fullName>
    </submittedName>
</protein>
<dbReference type="RefSeq" id="WP_335961609.1">
    <property type="nucleotide sequence ID" value="NZ_JAXBLX010000019.1"/>
</dbReference>
<evidence type="ECO:0000256" key="5">
    <source>
        <dbReference type="ARBA" id="ARBA00023136"/>
    </source>
</evidence>
<comment type="caution">
    <text evidence="7">The sequence shown here is derived from an EMBL/GenBank/DDBJ whole genome shotgun (WGS) entry which is preliminary data.</text>
</comment>
<gene>
    <name evidence="7" type="ORF">ACFFHM_14120</name>
</gene>
<comment type="subcellular location">
    <subcellularLocation>
        <location evidence="1">Cell membrane</location>
        <topology evidence="1">Multi-pass membrane protein</topology>
    </subcellularLocation>
</comment>
<evidence type="ECO:0000256" key="4">
    <source>
        <dbReference type="ARBA" id="ARBA00022989"/>
    </source>
</evidence>
<evidence type="ECO:0000313" key="8">
    <source>
        <dbReference type="Proteomes" id="UP001589838"/>
    </source>
</evidence>
<organism evidence="7 8">
    <name type="scientific">Halalkalibacter kiskunsagensis</name>
    <dbReference type="NCBI Taxonomy" id="1548599"/>
    <lineage>
        <taxon>Bacteria</taxon>
        <taxon>Bacillati</taxon>
        <taxon>Bacillota</taxon>
        <taxon>Bacilli</taxon>
        <taxon>Bacillales</taxon>
        <taxon>Bacillaceae</taxon>
        <taxon>Halalkalibacter</taxon>
    </lineage>
</organism>
<keyword evidence="8" id="KW-1185">Reference proteome</keyword>
<evidence type="ECO:0000259" key="6">
    <source>
        <dbReference type="Pfam" id="PF00482"/>
    </source>
</evidence>
<accession>A0ABV6KE49</accession>
<evidence type="ECO:0000256" key="2">
    <source>
        <dbReference type="ARBA" id="ARBA00022475"/>
    </source>
</evidence>
<keyword evidence="5" id="KW-0472">Membrane</keyword>
<dbReference type="Proteomes" id="UP001589838">
    <property type="component" value="Unassembled WGS sequence"/>
</dbReference>
<keyword evidence="4" id="KW-1133">Transmembrane helix</keyword>
<dbReference type="Pfam" id="PF00482">
    <property type="entry name" value="T2SSF"/>
    <property type="match status" value="1"/>
</dbReference>
<dbReference type="EMBL" id="JBHLUX010000036">
    <property type="protein sequence ID" value="MFC0471596.1"/>
    <property type="molecule type" value="Genomic_DNA"/>
</dbReference>
<proteinExistence type="predicted"/>
<keyword evidence="3" id="KW-0812">Transmembrane</keyword>
<dbReference type="InterPro" id="IPR018076">
    <property type="entry name" value="T2SS_GspF_dom"/>
</dbReference>
<evidence type="ECO:0000256" key="3">
    <source>
        <dbReference type="ARBA" id="ARBA00022692"/>
    </source>
</evidence>
<sequence length="125" mass="14506">MITVVGLHDMKKQLDKQKLKPILLELERVNRDFQFGVSVEDTLEKFKERNSYEEVQQFIDGTLITKSKGGNLTEVIENITSMITDKINVQQEIKLATAQKKMEAKMKIDYYGRRQTKVKGKQHCS</sequence>
<feature type="domain" description="Type II secretion system protein GspF" evidence="6">
    <location>
        <begin position="14"/>
        <end position="103"/>
    </location>
</feature>
<evidence type="ECO:0000313" key="7">
    <source>
        <dbReference type="EMBL" id="MFC0471596.1"/>
    </source>
</evidence>
<keyword evidence="2" id="KW-1003">Cell membrane</keyword>
<evidence type="ECO:0000256" key="1">
    <source>
        <dbReference type="ARBA" id="ARBA00004651"/>
    </source>
</evidence>